<feature type="compositionally biased region" description="Low complexity" evidence="1">
    <location>
        <begin position="36"/>
        <end position="53"/>
    </location>
</feature>
<reference evidence="2 3" key="1">
    <citation type="journal article" date="2018" name="Science">
        <title>The opium poppy genome and morphinan production.</title>
        <authorList>
            <person name="Guo L."/>
            <person name="Winzer T."/>
            <person name="Yang X."/>
            <person name="Li Y."/>
            <person name="Ning Z."/>
            <person name="He Z."/>
            <person name="Teodor R."/>
            <person name="Lu Y."/>
            <person name="Bowser T.A."/>
            <person name="Graham I.A."/>
            <person name="Ye K."/>
        </authorList>
    </citation>
    <scope>NUCLEOTIDE SEQUENCE [LARGE SCALE GENOMIC DNA]</scope>
    <source>
        <strain evidence="3">cv. HN1</strain>
        <tissue evidence="2">Leaves</tissue>
    </source>
</reference>
<accession>A0A4Y7IL87</accession>
<organism evidence="2 3">
    <name type="scientific">Papaver somniferum</name>
    <name type="common">Opium poppy</name>
    <dbReference type="NCBI Taxonomy" id="3469"/>
    <lineage>
        <taxon>Eukaryota</taxon>
        <taxon>Viridiplantae</taxon>
        <taxon>Streptophyta</taxon>
        <taxon>Embryophyta</taxon>
        <taxon>Tracheophyta</taxon>
        <taxon>Spermatophyta</taxon>
        <taxon>Magnoliopsida</taxon>
        <taxon>Ranunculales</taxon>
        <taxon>Papaveraceae</taxon>
        <taxon>Papaveroideae</taxon>
        <taxon>Papaver</taxon>
    </lineage>
</organism>
<evidence type="ECO:0000256" key="1">
    <source>
        <dbReference type="SAM" id="MobiDB-lite"/>
    </source>
</evidence>
<dbReference type="AlphaFoldDB" id="A0A4Y7IL87"/>
<protein>
    <submittedName>
        <fullName evidence="2">Uncharacterized protein</fullName>
    </submittedName>
</protein>
<evidence type="ECO:0000313" key="2">
    <source>
        <dbReference type="EMBL" id="RZC48225.1"/>
    </source>
</evidence>
<dbReference type="Gramene" id="RZC48225">
    <property type="protein sequence ID" value="RZC48225"/>
    <property type="gene ID" value="C5167_041180"/>
</dbReference>
<name>A0A4Y7IL87_PAPSO</name>
<keyword evidence="3" id="KW-1185">Reference proteome</keyword>
<dbReference type="Proteomes" id="UP000316621">
    <property type="component" value="Chromosome 1"/>
</dbReference>
<feature type="compositionally biased region" description="Low complexity" evidence="1">
    <location>
        <begin position="14"/>
        <end position="24"/>
    </location>
</feature>
<dbReference type="EMBL" id="CM010715">
    <property type="protein sequence ID" value="RZC48225.1"/>
    <property type="molecule type" value="Genomic_DNA"/>
</dbReference>
<sequence>MGFSQALAATGGNSRSLPHSSSSSPVEPKLNHHFFPSKSQSSPNSEQSPSPSNNKHTKFLISFFFSASISKFSIPFFIGIDHVVGQDRIQLLLTGKIQLLLIRFISLSAVTAGVKDAS</sequence>
<gene>
    <name evidence="2" type="ORF">C5167_041180</name>
</gene>
<feature type="region of interest" description="Disordered" evidence="1">
    <location>
        <begin position="1"/>
        <end position="53"/>
    </location>
</feature>
<proteinExistence type="predicted"/>
<evidence type="ECO:0000313" key="3">
    <source>
        <dbReference type="Proteomes" id="UP000316621"/>
    </source>
</evidence>